<reference evidence="1" key="1">
    <citation type="submission" date="2019-08" db="EMBL/GenBank/DDBJ databases">
        <authorList>
            <person name="Kucharzyk K."/>
            <person name="Murdoch R.W."/>
            <person name="Higgins S."/>
            <person name="Loffler F."/>
        </authorList>
    </citation>
    <scope>NUCLEOTIDE SEQUENCE</scope>
</reference>
<protein>
    <submittedName>
        <fullName evidence="1">Uncharacterized protein</fullName>
    </submittedName>
</protein>
<organism evidence="1">
    <name type="scientific">bioreactor metagenome</name>
    <dbReference type="NCBI Taxonomy" id="1076179"/>
    <lineage>
        <taxon>unclassified sequences</taxon>
        <taxon>metagenomes</taxon>
        <taxon>ecological metagenomes</taxon>
    </lineage>
</organism>
<accession>A0A645FSQ5</accession>
<dbReference type="AlphaFoldDB" id="A0A645FSQ5"/>
<proteinExistence type="predicted"/>
<dbReference type="EMBL" id="VSSQ01063418">
    <property type="protein sequence ID" value="MPN16459.1"/>
    <property type="molecule type" value="Genomic_DNA"/>
</dbReference>
<comment type="caution">
    <text evidence="1">The sequence shown here is derived from an EMBL/GenBank/DDBJ whole genome shotgun (WGS) entry which is preliminary data.</text>
</comment>
<gene>
    <name evidence="1" type="ORF">SDC9_163803</name>
</gene>
<sequence>MQSYRRVFRYSKFLCDGVGCFESDSNDVIGKPIGVSLDHRKAILAIGSENEHRAVGAHPMILEKKHDILDLFLLQPTALDLSDADLADATDQKQLADVMFKNGECIGSEDAHNLFGQGWAYALDQA</sequence>
<evidence type="ECO:0000313" key="1">
    <source>
        <dbReference type="EMBL" id="MPN16459.1"/>
    </source>
</evidence>
<name>A0A645FSQ5_9ZZZZ</name>